<evidence type="ECO:0000313" key="10">
    <source>
        <dbReference type="Proteomes" id="UP000499080"/>
    </source>
</evidence>
<accession>A0A4Y2G077</accession>
<dbReference type="Pfam" id="PF03600">
    <property type="entry name" value="CitMHS"/>
    <property type="match status" value="1"/>
</dbReference>
<dbReference type="InterPro" id="IPR004680">
    <property type="entry name" value="Cit_transptr-like_dom"/>
</dbReference>
<feature type="domain" description="Citrate transporter-like" evidence="8">
    <location>
        <begin position="85"/>
        <end position="189"/>
    </location>
</feature>
<comment type="subcellular location">
    <subcellularLocation>
        <location evidence="1">Membrane</location>
        <topology evidence="1">Multi-pass membrane protein</topology>
    </subcellularLocation>
</comment>
<reference evidence="9 10" key="1">
    <citation type="journal article" date="2019" name="Sci. Rep.">
        <title>Orb-weaving spider Araneus ventricosus genome elucidates the spidroin gene catalogue.</title>
        <authorList>
            <person name="Kono N."/>
            <person name="Nakamura H."/>
            <person name="Ohtoshi R."/>
            <person name="Moran D.A.P."/>
            <person name="Shinohara A."/>
            <person name="Yoshida Y."/>
            <person name="Fujiwara M."/>
            <person name="Mori M."/>
            <person name="Tomita M."/>
            <person name="Arakawa K."/>
        </authorList>
    </citation>
    <scope>NUCLEOTIDE SEQUENCE [LARGE SCALE GENOMIC DNA]</scope>
</reference>
<gene>
    <name evidence="9" type="ORF">AVEN_194271_1</name>
</gene>
<keyword evidence="4 7" id="KW-1133">Transmembrane helix</keyword>
<sequence length="191" mass="19359">MRLRHPVDGGVLVPGTCPPGGDCPPAGRAHARAGHSDGGGGLLQLHEGGANDVPGRIGSGGCSGALQSARAAGSQGPLAPRHRHQMSDPVACKAAAVAGWLMLGFMLTTMFLSMWISNTATTAMMVPIVEAVMLELRSSAQSTTSDSGSVVNPDALHKTLLLSIAYSANCGGTGTVTGTSPNMILKGFLEE</sequence>
<dbReference type="GO" id="GO:0015137">
    <property type="term" value="F:citrate transmembrane transporter activity"/>
    <property type="evidence" value="ECO:0007669"/>
    <property type="project" value="TreeGrafter"/>
</dbReference>
<evidence type="ECO:0000313" key="9">
    <source>
        <dbReference type="EMBL" id="GBM47222.1"/>
    </source>
</evidence>
<evidence type="ECO:0000256" key="7">
    <source>
        <dbReference type="SAM" id="Phobius"/>
    </source>
</evidence>
<evidence type="ECO:0000256" key="2">
    <source>
        <dbReference type="ARBA" id="ARBA00022448"/>
    </source>
</evidence>
<dbReference type="PANTHER" id="PTHR10283">
    <property type="entry name" value="SOLUTE CARRIER FAMILY 13 MEMBER"/>
    <property type="match status" value="1"/>
</dbReference>
<feature type="transmembrane region" description="Helical" evidence="7">
    <location>
        <begin position="90"/>
        <end position="116"/>
    </location>
</feature>
<keyword evidence="10" id="KW-1185">Reference proteome</keyword>
<keyword evidence="3 7" id="KW-0812">Transmembrane</keyword>
<dbReference type="Proteomes" id="UP000499080">
    <property type="component" value="Unassembled WGS sequence"/>
</dbReference>
<evidence type="ECO:0000256" key="6">
    <source>
        <dbReference type="SAM" id="MobiDB-lite"/>
    </source>
</evidence>
<name>A0A4Y2G077_ARAVE</name>
<organism evidence="9 10">
    <name type="scientific">Araneus ventricosus</name>
    <name type="common">Orbweaver spider</name>
    <name type="synonym">Epeira ventricosa</name>
    <dbReference type="NCBI Taxonomy" id="182803"/>
    <lineage>
        <taxon>Eukaryota</taxon>
        <taxon>Metazoa</taxon>
        <taxon>Ecdysozoa</taxon>
        <taxon>Arthropoda</taxon>
        <taxon>Chelicerata</taxon>
        <taxon>Arachnida</taxon>
        <taxon>Araneae</taxon>
        <taxon>Araneomorphae</taxon>
        <taxon>Entelegynae</taxon>
        <taxon>Araneoidea</taxon>
        <taxon>Araneidae</taxon>
        <taxon>Araneus</taxon>
    </lineage>
</organism>
<dbReference type="EMBL" id="BGPR01001170">
    <property type="protein sequence ID" value="GBM47222.1"/>
    <property type="molecule type" value="Genomic_DNA"/>
</dbReference>
<protein>
    <recommendedName>
        <fullName evidence="8">Citrate transporter-like domain-containing protein</fullName>
    </recommendedName>
</protein>
<evidence type="ECO:0000256" key="5">
    <source>
        <dbReference type="ARBA" id="ARBA00023136"/>
    </source>
</evidence>
<proteinExistence type="predicted"/>
<evidence type="ECO:0000256" key="1">
    <source>
        <dbReference type="ARBA" id="ARBA00004141"/>
    </source>
</evidence>
<dbReference type="AlphaFoldDB" id="A0A4Y2G077"/>
<evidence type="ECO:0000256" key="4">
    <source>
        <dbReference type="ARBA" id="ARBA00022989"/>
    </source>
</evidence>
<evidence type="ECO:0000256" key="3">
    <source>
        <dbReference type="ARBA" id="ARBA00022692"/>
    </source>
</evidence>
<keyword evidence="5 7" id="KW-0472">Membrane</keyword>
<dbReference type="GO" id="GO:0005886">
    <property type="term" value="C:plasma membrane"/>
    <property type="evidence" value="ECO:0007669"/>
    <property type="project" value="TreeGrafter"/>
</dbReference>
<keyword evidence="2" id="KW-0813">Transport</keyword>
<evidence type="ECO:0000259" key="8">
    <source>
        <dbReference type="Pfam" id="PF03600"/>
    </source>
</evidence>
<dbReference type="OrthoDB" id="6493944at2759"/>
<comment type="caution">
    <text evidence="9">The sequence shown here is derived from an EMBL/GenBank/DDBJ whole genome shotgun (WGS) entry which is preliminary data.</text>
</comment>
<dbReference type="GO" id="GO:0015141">
    <property type="term" value="F:succinate transmembrane transporter activity"/>
    <property type="evidence" value="ECO:0007669"/>
    <property type="project" value="TreeGrafter"/>
</dbReference>
<feature type="region of interest" description="Disordered" evidence="6">
    <location>
        <begin position="23"/>
        <end position="84"/>
    </location>
</feature>
<dbReference type="PANTHER" id="PTHR10283:SF82">
    <property type="entry name" value="SOLUTE CARRIER FAMILY 13 MEMBER 2"/>
    <property type="match status" value="1"/>
</dbReference>